<name>A0A6M3X5X9_9ZZZZ</name>
<keyword evidence="4" id="KW-0456">Lyase</keyword>
<dbReference type="PANTHER" id="PTHR12589:SF7">
    <property type="entry name" value="6-PYRUVOYL TETRAHYDROBIOPTERIN SYNTHASE"/>
    <property type="match status" value="1"/>
</dbReference>
<dbReference type="GO" id="GO:0046872">
    <property type="term" value="F:metal ion binding"/>
    <property type="evidence" value="ECO:0007669"/>
    <property type="project" value="UniProtKB-KW"/>
</dbReference>
<comment type="cofactor">
    <cofactor evidence="1">
        <name>Zn(2+)</name>
        <dbReference type="ChEBI" id="CHEBI:29105"/>
    </cofactor>
</comment>
<accession>A0A6M3X5X9</accession>
<dbReference type="Gene3D" id="3.30.479.10">
    <property type="entry name" value="6-pyruvoyl tetrahydropterin synthase/QueD"/>
    <property type="match status" value="1"/>
</dbReference>
<evidence type="ECO:0000256" key="3">
    <source>
        <dbReference type="ARBA" id="ARBA00022833"/>
    </source>
</evidence>
<dbReference type="PANTHER" id="PTHR12589">
    <property type="entry name" value="PYRUVOYL TETRAHYDROBIOPTERIN SYNTHASE"/>
    <property type="match status" value="1"/>
</dbReference>
<keyword evidence="2" id="KW-0479">Metal-binding</keyword>
<dbReference type="InterPro" id="IPR007115">
    <property type="entry name" value="6-PTP_synth/QueD"/>
</dbReference>
<reference evidence="5" key="1">
    <citation type="submission" date="2020-03" db="EMBL/GenBank/DDBJ databases">
        <title>The deep terrestrial virosphere.</title>
        <authorList>
            <person name="Holmfeldt K."/>
            <person name="Nilsson E."/>
            <person name="Simone D."/>
            <person name="Lopez-Fernandez M."/>
            <person name="Wu X."/>
            <person name="de Brujin I."/>
            <person name="Lundin D."/>
            <person name="Andersson A."/>
            <person name="Bertilsson S."/>
            <person name="Dopson M."/>
        </authorList>
    </citation>
    <scope>NUCLEOTIDE SEQUENCE</scope>
    <source>
        <strain evidence="5">MM171B02765</strain>
    </source>
</reference>
<dbReference type="Pfam" id="PF01242">
    <property type="entry name" value="PTPS"/>
    <property type="match status" value="1"/>
</dbReference>
<sequence length="115" mass="13786">MKIYEKIEISAAHQLKNHDGKCKNFHGHNYIVEVWIEHERIDEETNMVADFGKIKKAVMELDHKDLNEIMEEDNPTAEKIVLWIISRLENFIRCHTLRVRVWEDRDSYAEDEVHI</sequence>
<evidence type="ECO:0000256" key="2">
    <source>
        <dbReference type="ARBA" id="ARBA00022723"/>
    </source>
</evidence>
<organism evidence="5">
    <name type="scientific">viral metagenome</name>
    <dbReference type="NCBI Taxonomy" id="1070528"/>
    <lineage>
        <taxon>unclassified sequences</taxon>
        <taxon>metagenomes</taxon>
        <taxon>organismal metagenomes</taxon>
    </lineage>
</organism>
<evidence type="ECO:0000256" key="1">
    <source>
        <dbReference type="ARBA" id="ARBA00001947"/>
    </source>
</evidence>
<gene>
    <name evidence="5" type="ORF">MM171B02765_0015</name>
</gene>
<keyword evidence="3" id="KW-0862">Zinc</keyword>
<evidence type="ECO:0000313" key="5">
    <source>
        <dbReference type="EMBL" id="QJH93108.1"/>
    </source>
</evidence>
<dbReference type="PIRSF" id="PIRSF006113">
    <property type="entry name" value="PTP_synth"/>
    <property type="match status" value="1"/>
</dbReference>
<proteinExistence type="predicted"/>
<evidence type="ECO:0000256" key="4">
    <source>
        <dbReference type="ARBA" id="ARBA00023239"/>
    </source>
</evidence>
<dbReference type="GO" id="GO:0016829">
    <property type="term" value="F:lyase activity"/>
    <property type="evidence" value="ECO:0007669"/>
    <property type="project" value="UniProtKB-KW"/>
</dbReference>
<dbReference type="AlphaFoldDB" id="A0A6M3X5X9"/>
<dbReference type="InterPro" id="IPR038418">
    <property type="entry name" value="6-PTP_synth/QueD_sf"/>
</dbReference>
<dbReference type="EMBL" id="MT143946">
    <property type="protein sequence ID" value="QJH93108.1"/>
    <property type="molecule type" value="Genomic_DNA"/>
</dbReference>
<protein>
    <submittedName>
        <fullName evidence="5">Putative 6-Pyruvoyl tetrahydrobiopterin synthase</fullName>
    </submittedName>
</protein>
<dbReference type="SUPFAM" id="SSF55620">
    <property type="entry name" value="Tetrahydrobiopterin biosynthesis enzymes-like"/>
    <property type="match status" value="1"/>
</dbReference>